<dbReference type="eggNOG" id="KOG2029">
    <property type="taxonomic scope" value="Eukaryota"/>
</dbReference>
<dbReference type="VEuPathDB" id="FungiDB:NECHADRAFT_89433"/>
<dbReference type="Proteomes" id="UP000005206">
    <property type="component" value="Unassembled WGS sequence"/>
</dbReference>
<dbReference type="RefSeq" id="XP_003039203.1">
    <property type="nucleotide sequence ID" value="XM_003039157.1"/>
</dbReference>
<keyword evidence="4" id="KW-1185">Reference proteome</keyword>
<sequence>MNPLQAFQDVVNLTTGVFDEVAKFSANVVRDGGRMTAEVIRGTGELPATAIQETTDFAAGSMTVIAAVGAEIGQIVGLPRQFIEQPVGSAAAVVRNGGGGAADTIRMVTNLPATAIQESAGLTAHVMTRTASAATGICRRLAGLPIQVPRNIRQKILDFVRTISQEIASTFVNTIYHTMIDILRRVPIRDLSHLIAQTVIDPLTLVFFFALKLLALRNEVGYGNCQLAICQGSIENGNGKDYYYYYSSSSSSSSRKRVDRGVKTGISIYADPARQLKNLPPIIPFKDTQGKSLPLLSQYRSGTKEHFDPFRECLRSLAFPEIDSRFNDIETAATGTCEWLLRHKTYTSWASCDRGLLWIKGKPGSGKSTLLWNVLNDVTPRLKSGEGALILKFFFHGRGTELQRTPLGLFQSLLYQLSQVPDALSELVALPEGRKRRFSRHRGLVAAMVIEDLMKDRARDTMDQRAFE</sequence>
<dbReference type="OrthoDB" id="7464126at2759"/>
<dbReference type="HOGENOM" id="CLU_584061_0_0_1"/>
<dbReference type="InParanoid" id="C7ZR68"/>
<evidence type="ECO:0000256" key="1">
    <source>
        <dbReference type="ARBA" id="ARBA00022737"/>
    </source>
</evidence>
<evidence type="ECO:0000259" key="2">
    <source>
        <dbReference type="Pfam" id="PF24883"/>
    </source>
</evidence>
<dbReference type="Pfam" id="PF24883">
    <property type="entry name" value="NPHP3_N"/>
    <property type="match status" value="1"/>
</dbReference>
<proteinExistence type="predicted"/>
<organism evidence="3 4">
    <name type="scientific">Fusarium vanettenii (strain ATCC MYA-4622 / CBS 123669 / FGSC 9596 / NRRL 45880 / 77-13-4)</name>
    <name type="common">Fusarium solani subsp. pisi</name>
    <dbReference type="NCBI Taxonomy" id="660122"/>
    <lineage>
        <taxon>Eukaryota</taxon>
        <taxon>Fungi</taxon>
        <taxon>Dikarya</taxon>
        <taxon>Ascomycota</taxon>
        <taxon>Pezizomycotina</taxon>
        <taxon>Sordariomycetes</taxon>
        <taxon>Hypocreomycetidae</taxon>
        <taxon>Hypocreales</taxon>
        <taxon>Nectriaceae</taxon>
        <taxon>Fusarium</taxon>
        <taxon>Fusarium solani species complex</taxon>
        <taxon>Fusarium vanettenii</taxon>
    </lineage>
</organism>
<dbReference type="PANTHER" id="PTHR10039:SF5">
    <property type="entry name" value="NACHT DOMAIN-CONTAINING PROTEIN"/>
    <property type="match status" value="1"/>
</dbReference>
<keyword evidence="1" id="KW-0677">Repeat</keyword>
<name>C7ZR68_FUSV7</name>
<reference evidence="3 4" key="1">
    <citation type="journal article" date="2009" name="PLoS Genet.">
        <title>The genome of Nectria haematococca: contribution of supernumerary chromosomes to gene expansion.</title>
        <authorList>
            <person name="Coleman J.J."/>
            <person name="Rounsley S.D."/>
            <person name="Rodriguez-Carres M."/>
            <person name="Kuo A."/>
            <person name="Wasmann C.C."/>
            <person name="Grimwood J."/>
            <person name="Schmutz J."/>
            <person name="Taga M."/>
            <person name="White G.J."/>
            <person name="Zhou S."/>
            <person name="Schwartz D.C."/>
            <person name="Freitag M."/>
            <person name="Ma L.J."/>
            <person name="Danchin E.G."/>
            <person name="Henrissat B."/>
            <person name="Coutinho P.M."/>
            <person name="Nelson D.R."/>
            <person name="Straney D."/>
            <person name="Napoli C.A."/>
            <person name="Barker B.M."/>
            <person name="Gribskov M."/>
            <person name="Rep M."/>
            <person name="Kroken S."/>
            <person name="Molnar I."/>
            <person name="Rensing C."/>
            <person name="Kennell J.C."/>
            <person name="Zamora J."/>
            <person name="Farman M.L."/>
            <person name="Selker E.U."/>
            <person name="Salamov A."/>
            <person name="Shapiro H."/>
            <person name="Pangilinan J."/>
            <person name="Lindquist E."/>
            <person name="Lamers C."/>
            <person name="Grigoriev I.V."/>
            <person name="Geiser D.M."/>
            <person name="Covert S.F."/>
            <person name="Temporini E."/>
            <person name="Vanetten H.D."/>
        </authorList>
    </citation>
    <scope>NUCLEOTIDE SEQUENCE [LARGE SCALE GENOMIC DNA]</scope>
    <source>
        <strain evidence="4">ATCC MYA-4622 / CBS 123669 / FGSC 9596 / NRRL 45880 / 77-13-4</strain>
    </source>
</reference>
<dbReference type="InterPro" id="IPR056884">
    <property type="entry name" value="NPHP3-like_N"/>
</dbReference>
<evidence type="ECO:0000313" key="3">
    <source>
        <dbReference type="EMBL" id="EEU33490.1"/>
    </source>
</evidence>
<dbReference type="EMBL" id="GG699038">
    <property type="protein sequence ID" value="EEU33490.1"/>
    <property type="molecule type" value="Genomic_DNA"/>
</dbReference>
<protein>
    <recommendedName>
        <fullName evidence="2">Nephrocystin 3-like N-terminal domain-containing protein</fullName>
    </recommendedName>
</protein>
<dbReference type="PANTHER" id="PTHR10039">
    <property type="entry name" value="AMELOGENIN"/>
    <property type="match status" value="1"/>
</dbReference>
<evidence type="ECO:0000313" key="4">
    <source>
        <dbReference type="Proteomes" id="UP000005206"/>
    </source>
</evidence>
<feature type="domain" description="Nephrocystin 3-like N-terminal" evidence="2">
    <location>
        <begin position="335"/>
        <end position="437"/>
    </location>
</feature>
<gene>
    <name evidence="3" type="ORF">NECHADRAFT_89433</name>
</gene>
<dbReference type="KEGG" id="nhe:NECHADRAFT_89433"/>
<dbReference type="AlphaFoldDB" id="C7ZR68"/>
<dbReference type="GeneID" id="9666723"/>
<accession>C7ZR68</accession>